<dbReference type="Pfam" id="PF00583">
    <property type="entry name" value="Acetyltransf_1"/>
    <property type="match status" value="1"/>
</dbReference>
<sequence>MSMSLLTNFFAKPSFVVRPIGAERAEECETLHGASFAFGWSKIDFESYLTDPHVIADGAVAEGAKGRLGGFILSRLLPPDAEILTFAVDPARRGAGLGRMVLERHLENLERGGARLVFLEVADDNAAALKIYLRAGFKEIGRRENYYQRADGTKRAAVNLRLEM</sequence>
<gene>
    <name evidence="4" type="ORF">LMG27198_18040</name>
</gene>
<dbReference type="InterPro" id="IPR050680">
    <property type="entry name" value="YpeA/RimI_acetyltransf"/>
</dbReference>
<keyword evidence="1" id="KW-0808">Transferase</keyword>
<dbReference type="AlphaFoldDB" id="A0A9W6LRU3"/>
<protein>
    <submittedName>
        <fullName evidence="4">Ribosomal-protein-alanine acetyltransferase</fullName>
    </submittedName>
</protein>
<proteinExistence type="predicted"/>
<keyword evidence="2" id="KW-0012">Acyltransferase</keyword>
<dbReference type="CDD" id="cd04301">
    <property type="entry name" value="NAT_SF"/>
    <property type="match status" value="1"/>
</dbReference>
<dbReference type="EMBL" id="BSEC01000001">
    <property type="protein sequence ID" value="GLI92812.1"/>
    <property type="molecule type" value="Genomic_DNA"/>
</dbReference>
<organism evidence="4 5">
    <name type="scientific">Methylocystis echinoides</name>
    <dbReference type="NCBI Taxonomy" id="29468"/>
    <lineage>
        <taxon>Bacteria</taxon>
        <taxon>Pseudomonadati</taxon>
        <taxon>Pseudomonadota</taxon>
        <taxon>Alphaproteobacteria</taxon>
        <taxon>Hyphomicrobiales</taxon>
        <taxon>Methylocystaceae</taxon>
        <taxon>Methylocystis</taxon>
    </lineage>
</organism>
<accession>A0A9W6LRU3</accession>
<dbReference type="PANTHER" id="PTHR43420:SF44">
    <property type="entry name" value="ACETYLTRANSFERASE YPEA"/>
    <property type="match status" value="1"/>
</dbReference>
<dbReference type="PANTHER" id="PTHR43420">
    <property type="entry name" value="ACETYLTRANSFERASE"/>
    <property type="match status" value="1"/>
</dbReference>
<evidence type="ECO:0000256" key="1">
    <source>
        <dbReference type="ARBA" id="ARBA00022679"/>
    </source>
</evidence>
<evidence type="ECO:0000256" key="2">
    <source>
        <dbReference type="ARBA" id="ARBA00023315"/>
    </source>
</evidence>
<keyword evidence="5" id="KW-1185">Reference proteome</keyword>
<dbReference type="InterPro" id="IPR016181">
    <property type="entry name" value="Acyl_CoA_acyltransferase"/>
</dbReference>
<name>A0A9W6LRU3_9HYPH</name>
<dbReference type="Gene3D" id="3.40.630.30">
    <property type="match status" value="1"/>
</dbReference>
<dbReference type="SUPFAM" id="SSF55729">
    <property type="entry name" value="Acyl-CoA N-acyltransferases (Nat)"/>
    <property type="match status" value="1"/>
</dbReference>
<feature type="domain" description="N-acetyltransferase" evidence="3">
    <location>
        <begin position="15"/>
        <end position="164"/>
    </location>
</feature>
<dbReference type="PROSITE" id="PS51186">
    <property type="entry name" value="GNAT"/>
    <property type="match status" value="1"/>
</dbReference>
<dbReference type="Proteomes" id="UP001144323">
    <property type="component" value="Unassembled WGS sequence"/>
</dbReference>
<reference evidence="4" key="1">
    <citation type="journal article" date="2023" name="Int. J. Syst. Evol. Microbiol.">
        <title>Methylocystis iwaonis sp. nov., a type II methane-oxidizing bacterium from surface soil of a rice paddy field in Japan, and emended description of the genus Methylocystis (ex Whittenbury et al. 1970) Bowman et al. 1993.</title>
        <authorList>
            <person name="Kaise H."/>
            <person name="Sawadogo J.B."/>
            <person name="Alam M.S."/>
            <person name="Ueno C."/>
            <person name="Dianou D."/>
            <person name="Shinjo R."/>
            <person name="Asakawa S."/>
        </authorList>
    </citation>
    <scope>NUCLEOTIDE SEQUENCE</scope>
    <source>
        <strain evidence="4">LMG27198</strain>
    </source>
</reference>
<evidence type="ECO:0000313" key="4">
    <source>
        <dbReference type="EMBL" id="GLI92812.1"/>
    </source>
</evidence>
<dbReference type="GO" id="GO:0016747">
    <property type="term" value="F:acyltransferase activity, transferring groups other than amino-acyl groups"/>
    <property type="evidence" value="ECO:0007669"/>
    <property type="project" value="InterPro"/>
</dbReference>
<evidence type="ECO:0000313" key="5">
    <source>
        <dbReference type="Proteomes" id="UP001144323"/>
    </source>
</evidence>
<dbReference type="InterPro" id="IPR000182">
    <property type="entry name" value="GNAT_dom"/>
</dbReference>
<evidence type="ECO:0000259" key="3">
    <source>
        <dbReference type="PROSITE" id="PS51186"/>
    </source>
</evidence>
<comment type="caution">
    <text evidence="4">The sequence shown here is derived from an EMBL/GenBank/DDBJ whole genome shotgun (WGS) entry which is preliminary data.</text>
</comment>